<feature type="domain" description="WYL" evidence="1">
    <location>
        <begin position="106"/>
        <end position="169"/>
    </location>
</feature>
<dbReference type="PROSITE" id="PS52050">
    <property type="entry name" value="WYL"/>
    <property type="match status" value="1"/>
</dbReference>
<evidence type="ECO:0000259" key="2">
    <source>
        <dbReference type="Pfam" id="PF26107"/>
    </source>
</evidence>
<feature type="domain" description="DNA-binding transcriptional repressor CapW C-terminal dimerisation" evidence="2">
    <location>
        <begin position="192"/>
        <end position="261"/>
    </location>
</feature>
<dbReference type="InterPro" id="IPR026881">
    <property type="entry name" value="WYL_dom"/>
</dbReference>
<dbReference type="InterPro" id="IPR051534">
    <property type="entry name" value="CBASS_pafABC_assoc_protein"/>
</dbReference>
<dbReference type="Pfam" id="PF26109">
    <property type="entry name" value="WHD_BrxR"/>
    <property type="match status" value="1"/>
</dbReference>
<organism evidence="4 5">
    <name type="scientific">Celerinatantimonas yamalensis</name>
    <dbReference type="NCBI Taxonomy" id="559956"/>
    <lineage>
        <taxon>Bacteria</taxon>
        <taxon>Pseudomonadati</taxon>
        <taxon>Pseudomonadota</taxon>
        <taxon>Gammaproteobacteria</taxon>
        <taxon>Celerinatantimonadaceae</taxon>
        <taxon>Celerinatantimonas</taxon>
    </lineage>
</organism>
<dbReference type="InterPro" id="IPR016634">
    <property type="entry name" value="CapW-like"/>
</dbReference>
<evidence type="ECO:0000259" key="3">
    <source>
        <dbReference type="Pfam" id="PF26109"/>
    </source>
</evidence>
<dbReference type="PANTHER" id="PTHR34580">
    <property type="match status" value="1"/>
</dbReference>
<dbReference type="InterPro" id="IPR059019">
    <property type="entry name" value="WHD_CapW"/>
</dbReference>
<accession>A0ABW9G7L0</accession>
<gene>
    <name evidence="4" type="ORF">ABUE30_11480</name>
</gene>
<evidence type="ECO:0000313" key="4">
    <source>
        <dbReference type="EMBL" id="MFM2485670.1"/>
    </source>
</evidence>
<feature type="domain" description="DNA-binding transcriptional repressor CapW winged helix-turn-helix" evidence="3">
    <location>
        <begin position="6"/>
        <end position="83"/>
    </location>
</feature>
<evidence type="ECO:0000259" key="1">
    <source>
        <dbReference type="Pfam" id="PF13280"/>
    </source>
</evidence>
<dbReference type="PANTHER" id="PTHR34580:SF3">
    <property type="entry name" value="PROTEIN PAFB"/>
    <property type="match status" value="1"/>
</dbReference>
<protein>
    <submittedName>
        <fullName evidence="4">WYL domain-containing protein</fullName>
    </submittedName>
</protein>
<proteinExistence type="predicted"/>
<comment type="caution">
    <text evidence="4">The sequence shown here is derived from an EMBL/GenBank/DDBJ whole genome shotgun (WGS) entry which is preliminary data.</text>
</comment>
<evidence type="ECO:0000313" key="5">
    <source>
        <dbReference type="Proteomes" id="UP001629953"/>
    </source>
</evidence>
<reference evidence="4 5" key="1">
    <citation type="journal article" date="2013" name="Int. J. Syst. Evol. Microbiol.">
        <title>Celerinatantimonas yamalensis sp. nov., a cold-adapted diazotrophic bacterium from a cold permafrost brine.</title>
        <authorList>
            <person name="Shcherbakova V."/>
            <person name="Chuvilskaya N."/>
            <person name="Rivkina E."/>
            <person name="Demidov N."/>
            <person name="Uchaeva V."/>
            <person name="Suetin S."/>
            <person name="Suzina N."/>
            <person name="Gilichinsky D."/>
        </authorList>
    </citation>
    <scope>NUCLEOTIDE SEQUENCE [LARGE SCALE GENOMIC DNA]</scope>
    <source>
        <strain evidence="4 5">C7</strain>
    </source>
</reference>
<dbReference type="InterPro" id="IPR059020">
    <property type="entry name" value="CapW_CTD"/>
</dbReference>
<keyword evidence="5" id="KW-1185">Reference proteome</keyword>
<sequence length="266" mass="30680">MDIQDARMILIEQIAFWNGLINVNQLAQQFGLSRQQASKTLSLYRQLAPDNLTFDHHQHCYKATSHFQCQQYTPDSQAYLQSLVGSHNAPYVQLIEQPQRSIAVNVLRPMTQALAQHLALDCHYNAISGEAQERLIAPHTLVYAAGRWHLRAWCFLRQQYRDFVLSRFTYASLDEQKPCPPATQDSHWHTFIELQFSPDSRLSTTHQQLLAHEYGMTDGVLTLRVRAPLANYQLKAMSIHPHIVAADPHAQQLVLVNKRDIEQWLY</sequence>
<dbReference type="Pfam" id="PF13280">
    <property type="entry name" value="WYL"/>
    <property type="match status" value="1"/>
</dbReference>
<dbReference type="PIRSF" id="PIRSF015558">
    <property type="entry name" value="Txn_reg_DeoR_prd"/>
    <property type="match status" value="1"/>
</dbReference>
<name>A0ABW9G7L0_9GAMM</name>
<dbReference type="Pfam" id="PF26107">
    <property type="entry name" value="BrxR_CTD"/>
    <property type="match status" value="1"/>
</dbReference>
<dbReference type="EMBL" id="JBEQCT010000005">
    <property type="protein sequence ID" value="MFM2485670.1"/>
    <property type="molecule type" value="Genomic_DNA"/>
</dbReference>
<dbReference type="Proteomes" id="UP001629953">
    <property type="component" value="Unassembled WGS sequence"/>
</dbReference>
<dbReference type="RefSeq" id="WP_408623918.1">
    <property type="nucleotide sequence ID" value="NZ_JBEQCT010000005.1"/>
</dbReference>